<proteinExistence type="predicted"/>
<evidence type="ECO:0000313" key="3">
    <source>
        <dbReference type="WBParaSite" id="maker-unitig_44841-snap-gene-0.1-mRNA-1"/>
    </source>
</evidence>
<evidence type="ECO:0000256" key="1">
    <source>
        <dbReference type="SAM" id="MobiDB-lite"/>
    </source>
</evidence>
<organism evidence="2 3">
    <name type="scientific">Macrostomum lignano</name>
    <dbReference type="NCBI Taxonomy" id="282301"/>
    <lineage>
        <taxon>Eukaryota</taxon>
        <taxon>Metazoa</taxon>
        <taxon>Spiralia</taxon>
        <taxon>Lophotrochozoa</taxon>
        <taxon>Platyhelminthes</taxon>
        <taxon>Rhabditophora</taxon>
        <taxon>Macrostomorpha</taxon>
        <taxon>Macrostomida</taxon>
        <taxon>Macrostomidae</taxon>
        <taxon>Macrostomum</taxon>
    </lineage>
</organism>
<feature type="region of interest" description="Disordered" evidence="1">
    <location>
        <begin position="49"/>
        <end position="105"/>
    </location>
</feature>
<name>A0A1I8FQV9_9PLAT</name>
<accession>A0A1I8FQV9</accession>
<dbReference type="Proteomes" id="UP000095280">
    <property type="component" value="Unplaced"/>
</dbReference>
<keyword evidence="2" id="KW-1185">Reference proteome</keyword>
<dbReference type="AlphaFoldDB" id="A0A1I8FQV9"/>
<dbReference type="WBParaSite" id="maker-unitig_44841-snap-gene-0.1-mRNA-1">
    <property type="protein sequence ID" value="maker-unitig_44841-snap-gene-0.1-mRNA-1"/>
    <property type="gene ID" value="maker-unitig_44841-snap-gene-0.1"/>
</dbReference>
<sequence length="409" mass="44374">PLMPGRPVLAAAAASYWGSARRHPGGAPLRWRCKPRRAPPNGEAHFFDRFPDEGRRHRRRGLRPSSNRLRMPLSLAGQIESRRRGRWSSTVERLSSGPANGRKDGRAADQLEKNAGPALPPAASLPLRNGRFLARFPLEMFHMVDGDKLAQGGRNRRDAPLRGRAGPGALAAAGHGSTITPTRRLLLHSREERRNAKPEAASVGAAGGGPKGVGIPPLKNVVRATAAGRVSSAATRVGFERLLVDKISLAAVNEYLESKGQLPPLLVPSWPYSTEQPPFSWKRIVPSWTGNRTPGSPFLVAVMKLDHVLDASDTGFRAMLARPAAAQQSSSAGRWTNIFGRTVEKVVALLSVAMTTVQEAAISVLRAAAARSAQSSFCSQGWRDDSFCFTSPFYRHKYPNNTDCIKVIQ</sequence>
<evidence type="ECO:0000313" key="2">
    <source>
        <dbReference type="Proteomes" id="UP000095280"/>
    </source>
</evidence>
<feature type="region of interest" description="Disordered" evidence="1">
    <location>
        <begin position="193"/>
        <end position="214"/>
    </location>
</feature>
<reference evidence="3" key="1">
    <citation type="submission" date="2016-11" db="UniProtKB">
        <authorList>
            <consortium name="WormBaseParasite"/>
        </authorList>
    </citation>
    <scope>IDENTIFICATION</scope>
</reference>
<protein>
    <submittedName>
        <fullName evidence="3">Kringle domain-containing protein</fullName>
    </submittedName>
</protein>